<keyword evidence="2" id="KW-1185">Reference proteome</keyword>
<dbReference type="SUPFAM" id="SSF53474">
    <property type="entry name" value="alpha/beta-Hydrolases"/>
    <property type="match status" value="1"/>
</dbReference>
<proteinExistence type="predicted"/>
<dbReference type="InterPro" id="IPR029058">
    <property type="entry name" value="AB_hydrolase_fold"/>
</dbReference>
<name>A0ABU0JA99_9HYPH</name>
<dbReference type="RefSeq" id="WP_307275893.1">
    <property type="nucleotide sequence ID" value="NZ_JAUSVX010000008.1"/>
</dbReference>
<gene>
    <name evidence="1" type="ORF">QO011_004210</name>
</gene>
<organism evidence="1 2">
    <name type="scientific">Labrys wisconsinensis</name>
    <dbReference type="NCBI Taxonomy" id="425677"/>
    <lineage>
        <taxon>Bacteria</taxon>
        <taxon>Pseudomonadati</taxon>
        <taxon>Pseudomonadota</taxon>
        <taxon>Alphaproteobacteria</taxon>
        <taxon>Hyphomicrobiales</taxon>
        <taxon>Xanthobacteraceae</taxon>
        <taxon>Labrys</taxon>
    </lineage>
</organism>
<sequence length="64" mass="7193">MVDKGAQVTLARHIRDLTPIHDPGVGHAPHREIPERVARDIETFLLSPEEPRLSARKELRHVAG</sequence>
<evidence type="ECO:0000313" key="2">
    <source>
        <dbReference type="Proteomes" id="UP001242480"/>
    </source>
</evidence>
<reference evidence="1 2" key="1">
    <citation type="submission" date="2023-07" db="EMBL/GenBank/DDBJ databases">
        <title>Genomic Encyclopedia of Type Strains, Phase IV (KMG-IV): sequencing the most valuable type-strain genomes for metagenomic binning, comparative biology and taxonomic classification.</title>
        <authorList>
            <person name="Goeker M."/>
        </authorList>
    </citation>
    <scope>NUCLEOTIDE SEQUENCE [LARGE SCALE GENOMIC DNA]</scope>
    <source>
        <strain evidence="1 2">DSM 19619</strain>
    </source>
</reference>
<comment type="caution">
    <text evidence="1">The sequence shown here is derived from an EMBL/GenBank/DDBJ whole genome shotgun (WGS) entry which is preliminary data.</text>
</comment>
<dbReference type="EMBL" id="JAUSVX010000008">
    <property type="protein sequence ID" value="MDQ0471187.1"/>
    <property type="molecule type" value="Genomic_DNA"/>
</dbReference>
<dbReference type="Proteomes" id="UP001242480">
    <property type="component" value="Unassembled WGS sequence"/>
</dbReference>
<protein>
    <submittedName>
        <fullName evidence="1">Pimeloyl-ACP methyl ester carboxylesterase</fullName>
    </submittedName>
</protein>
<accession>A0ABU0JA99</accession>
<evidence type="ECO:0000313" key="1">
    <source>
        <dbReference type="EMBL" id="MDQ0471187.1"/>
    </source>
</evidence>
<dbReference type="Gene3D" id="3.40.50.1820">
    <property type="entry name" value="alpha/beta hydrolase"/>
    <property type="match status" value="1"/>
</dbReference>